<feature type="region of interest" description="Disordered" evidence="4">
    <location>
        <begin position="1"/>
        <end position="96"/>
    </location>
</feature>
<feature type="compositionally biased region" description="Basic residues" evidence="4">
    <location>
        <begin position="85"/>
        <end position="96"/>
    </location>
</feature>
<evidence type="ECO:0000256" key="1">
    <source>
        <dbReference type="ARBA" id="ARBA00004328"/>
    </source>
</evidence>
<keyword evidence="2" id="KW-0167">Capsid protein</keyword>
<dbReference type="InterPro" id="IPR004337">
    <property type="entry name" value="Astro_capsid_N"/>
</dbReference>
<evidence type="ECO:0000256" key="4">
    <source>
        <dbReference type="SAM" id="MobiDB-lite"/>
    </source>
</evidence>
<protein>
    <submittedName>
        <fullName evidence="6">Capsid protein</fullName>
    </submittedName>
</protein>
<feature type="domain" description="Astrovirus capsid protein inner core" evidence="5">
    <location>
        <begin position="107"/>
        <end position="311"/>
    </location>
</feature>
<organism evidence="6">
    <name type="scientific">Hainan gekko similignum astrovirus</name>
    <dbReference type="NCBI Taxonomy" id="2116329"/>
    <lineage>
        <taxon>Viruses</taxon>
        <taxon>Riboviria</taxon>
        <taxon>Orthornavirae</taxon>
        <taxon>Pisuviricota</taxon>
        <taxon>Stelpaviricetes</taxon>
        <taxon>Stellavirales</taxon>
        <taxon>Astroviridae</taxon>
    </lineage>
</organism>
<dbReference type="EMBL" id="MG599917">
    <property type="protein sequence ID" value="AVM87516.1"/>
    <property type="molecule type" value="Genomic_RNA"/>
</dbReference>
<sequence length="838" mass="91745">MSAVRETVQLTSNEPKQQRRGRARSRSRSRGRSKSRGRSRSRSRGRSNRMPIGTLATSVRGGGRQGASVTETIRVTQGDNSGPRGRGRGRGRGRWIRGRGRGLIGALNREQREINALKKKTDGPKVAKYMNGTLTIGVVSGNASQSEIQRKYHVMLHPCLLKDANTAGSLTPLSDTAKDYSLWRCVKAHVRLVPLVNASVVSGSFCIQSLDQNAESAKAVNIDDLTTRPYNETQLGERSEWRVNSRLLEGQRQGWWICDTNEDPSLCSGPAIDVHVYGRTFDLLNTSSSILPSYDGPLWLCQLVYGFQFANWEPKPGMGTLDVETVNATDVTITTNANGELVAEVTETTGKLHMLTTKHDKDVYRTGRAKSFKSVAGAENLGTTIFQVVSGAAEAIASAVPGPWSWLIKGGLWFARRLFGQGSNDDNIQFVLYPDLSQAQRDNRITDANLPGPISFGPDDHLGVTQYNTTNVQYNTATGGGEPTTIPSFPFGPGVLMENPLKMSDGTVLTKVQSWSATCFGGFSMNINTSRPTRTLLAAFDQVKILTHELVELRTGTQQYLEVEIYSNQFGAVDGTSQWKSFDGTWINSNTPTGTVILEPHHGGLYGDKPNYSRGVLGNGHSIINFLGSQPSSVNYIGGFYKVKGISAIQNDGAGSGPMPVGYYPKWVDFASTTLWVCSVDVGNNHHYFEDTGFIFVDTQKRNIGYWTWRPNGIYAEGEKAGQVMPGNGNPSVSASVEANLVSNWYILTNNLRAPAKKREVTFRDYIDDDVLYNDPGDGFNSDCECEGACACGSSFEQVNSDNDDYNPLIGSKPLTTSEMESMIKGLQQMILKKKDSE</sequence>
<dbReference type="Gene3D" id="2.60.120.20">
    <property type="match status" value="1"/>
</dbReference>
<keyword evidence="3" id="KW-0946">Virion</keyword>
<dbReference type="GO" id="GO:0019028">
    <property type="term" value="C:viral capsid"/>
    <property type="evidence" value="ECO:0007669"/>
    <property type="project" value="UniProtKB-KW"/>
</dbReference>
<dbReference type="InterPro" id="IPR029053">
    <property type="entry name" value="Viral_coat"/>
</dbReference>
<feature type="compositionally biased region" description="Basic residues" evidence="4">
    <location>
        <begin position="18"/>
        <end position="47"/>
    </location>
</feature>
<evidence type="ECO:0000256" key="2">
    <source>
        <dbReference type="ARBA" id="ARBA00022561"/>
    </source>
</evidence>
<reference evidence="6" key="1">
    <citation type="journal article" date="2018" name="Nature">
        <title>The evolutionary history of vertebrate RNA viruses.</title>
        <authorList>
            <person name="Shi M."/>
            <person name="Lin X.D."/>
            <person name="Chen X."/>
            <person name="Tian J.H."/>
            <person name="Chen L.J."/>
            <person name="Li K."/>
            <person name="Wang W."/>
            <person name="Eden J.S."/>
            <person name="Shen J.J."/>
            <person name="Liu L."/>
            <person name="Holmes E.C."/>
            <person name="Zhang Y.Z."/>
        </authorList>
    </citation>
    <scope>NUCLEOTIDE SEQUENCE</scope>
    <source>
        <strain evidence="6">LPXYC188631</strain>
    </source>
</reference>
<comment type="subcellular location">
    <subcellularLocation>
        <location evidence="1">Virion</location>
    </subcellularLocation>
</comment>
<name>A0A2P1GND0_9VIRU</name>
<evidence type="ECO:0000313" key="6">
    <source>
        <dbReference type="EMBL" id="AVM87516.1"/>
    </source>
</evidence>
<proteinExistence type="predicted"/>
<evidence type="ECO:0000256" key="3">
    <source>
        <dbReference type="ARBA" id="ARBA00022844"/>
    </source>
</evidence>
<feature type="compositionally biased region" description="Polar residues" evidence="4">
    <location>
        <begin position="67"/>
        <end position="80"/>
    </location>
</feature>
<evidence type="ECO:0000259" key="5">
    <source>
        <dbReference type="Pfam" id="PF03115"/>
    </source>
</evidence>
<accession>A0A2P1GND0</accession>
<dbReference type="Pfam" id="PF03115">
    <property type="entry name" value="Astro_capsid_N"/>
    <property type="match status" value="1"/>
</dbReference>